<organism evidence="1 2">
    <name type="scientific">Dimorphilus gyrociliatus</name>
    <dbReference type="NCBI Taxonomy" id="2664684"/>
    <lineage>
        <taxon>Eukaryota</taxon>
        <taxon>Metazoa</taxon>
        <taxon>Spiralia</taxon>
        <taxon>Lophotrochozoa</taxon>
        <taxon>Annelida</taxon>
        <taxon>Polychaeta</taxon>
        <taxon>Polychaeta incertae sedis</taxon>
        <taxon>Dinophilidae</taxon>
        <taxon>Dimorphilus</taxon>
    </lineage>
</organism>
<gene>
    <name evidence="1" type="ORF">DGYR_LOCUS6764</name>
</gene>
<name>A0A7I8VSN6_9ANNE</name>
<keyword evidence="2" id="KW-1185">Reference proteome</keyword>
<protein>
    <submittedName>
        <fullName evidence="1">DgyrCDS7088</fullName>
    </submittedName>
</protein>
<evidence type="ECO:0000313" key="1">
    <source>
        <dbReference type="EMBL" id="CAD5118377.1"/>
    </source>
</evidence>
<dbReference type="Proteomes" id="UP000549394">
    <property type="component" value="Unassembled WGS sequence"/>
</dbReference>
<evidence type="ECO:0000313" key="2">
    <source>
        <dbReference type="Proteomes" id="UP000549394"/>
    </source>
</evidence>
<comment type="caution">
    <text evidence="1">The sequence shown here is derived from an EMBL/GenBank/DDBJ whole genome shotgun (WGS) entry which is preliminary data.</text>
</comment>
<accession>A0A7I8VSN6</accession>
<sequence length="514" mass="59436">MSHSKDRYTCFECFYRTEDPFGDRDCRLDSEFAIPYNPSDYRVIENCLACGLTVTKKSNKFYEVNRFCVYSSAGQERDEWKTPKSECLKVPLVDGEMEHCYCNTDFYDLRGNPPSKAVTCYRCSWEKSSGRSLHSSQCDIEMNFSYLKRDIVNKLEYNCEQCQLKNELVSIERGCIKEINIKDKWRKRLNSCYRTSLKRGEIIDCFCENNYCNSRADDIPDVCDQVRETDGKNTLLQTSTTSSATTIINTISSSLPGAFNNDEPKFACFQCLYASWDSNTNRGCGWGENFTIPSDSPLYVLNGCNECKLIVTWKGNIPYEIFRLCLTYNRQDPWQYEQELCTKELLYGGENEFCSSVAVKRTEKKILINCFQCLWRINMNSTLIDQRCRHGNNFSVPHIIGDSSVVSNCSACYMQTIWRGDQVYEVQRTCQGKGLVNRTWQDHQTSCSDNYLAGGKEEHCFCEEDFCNDKSNTIANICHDKSGGNHFTMEKKILLIDAGDLMKYKGYKYKQFRQ</sequence>
<dbReference type="EMBL" id="CAJFCJ010000008">
    <property type="protein sequence ID" value="CAD5118377.1"/>
    <property type="molecule type" value="Genomic_DNA"/>
</dbReference>
<proteinExistence type="predicted"/>
<reference evidence="1 2" key="1">
    <citation type="submission" date="2020-08" db="EMBL/GenBank/DDBJ databases">
        <authorList>
            <person name="Hejnol A."/>
        </authorList>
    </citation>
    <scope>NUCLEOTIDE SEQUENCE [LARGE SCALE GENOMIC DNA]</scope>
</reference>
<dbReference type="AlphaFoldDB" id="A0A7I8VSN6"/>